<evidence type="ECO:0000256" key="4">
    <source>
        <dbReference type="SAM" id="Coils"/>
    </source>
</evidence>
<organism evidence="6">
    <name type="scientific">Hydra vulgaris</name>
    <name type="common">Hydra</name>
    <name type="synonym">Hydra attenuata</name>
    <dbReference type="NCBI Taxonomy" id="6087"/>
    <lineage>
        <taxon>Eukaryota</taxon>
        <taxon>Metazoa</taxon>
        <taxon>Cnidaria</taxon>
        <taxon>Hydrozoa</taxon>
        <taxon>Hydroidolina</taxon>
        <taxon>Anthoathecata</taxon>
        <taxon>Aplanulata</taxon>
        <taxon>Hydridae</taxon>
        <taxon>Hydra</taxon>
    </lineage>
</organism>
<comment type="subcellular location">
    <subcellularLocation>
        <location evidence="1">Golgi apparatus</location>
    </subcellularLocation>
</comment>
<keyword evidence="3 4" id="KW-0175">Coiled coil</keyword>
<feature type="coiled-coil region" evidence="4">
    <location>
        <begin position="613"/>
        <end position="714"/>
    </location>
</feature>
<feature type="coiled-coil region" evidence="4">
    <location>
        <begin position="476"/>
        <end position="567"/>
    </location>
</feature>
<feature type="domain" description="TATA element modulatory factor 1 TATA binding" evidence="5">
    <location>
        <begin position="912"/>
        <end position="1024"/>
    </location>
</feature>
<dbReference type="OrthoDB" id="74178at2759"/>
<gene>
    <name evidence="6" type="primary">TMF1</name>
</gene>
<dbReference type="Pfam" id="PF12329">
    <property type="entry name" value="TMF_DNA_bd"/>
    <property type="match status" value="1"/>
</dbReference>
<dbReference type="InterPro" id="IPR022092">
    <property type="entry name" value="TMF_DNA-bd"/>
</dbReference>
<dbReference type="AlphaFoldDB" id="T2MEW5"/>
<evidence type="ECO:0000256" key="2">
    <source>
        <dbReference type="ARBA" id="ARBA00023034"/>
    </source>
</evidence>
<feature type="coiled-coil region" evidence="4">
    <location>
        <begin position="951"/>
        <end position="1023"/>
    </location>
</feature>
<dbReference type="InterPro" id="IPR022091">
    <property type="entry name" value="TMF_TATA-bd"/>
</dbReference>
<dbReference type="PANTHER" id="PTHR46515">
    <property type="entry name" value="TATA ELEMENT MODULATORY FACTOR TMF1"/>
    <property type="match status" value="1"/>
</dbReference>
<dbReference type="GO" id="GO:0005783">
    <property type="term" value="C:endoplasmic reticulum"/>
    <property type="evidence" value="ECO:0007669"/>
    <property type="project" value="TreeGrafter"/>
</dbReference>
<evidence type="ECO:0000259" key="5">
    <source>
        <dbReference type="Pfam" id="PF12325"/>
    </source>
</evidence>
<dbReference type="EMBL" id="HAAD01004233">
    <property type="protein sequence ID" value="CDG70465.1"/>
    <property type="molecule type" value="mRNA"/>
</dbReference>
<dbReference type="GO" id="GO:0005794">
    <property type="term" value="C:Golgi apparatus"/>
    <property type="evidence" value="ECO:0007669"/>
    <property type="project" value="UniProtKB-SubCell"/>
</dbReference>
<feature type="coiled-coil region" evidence="4">
    <location>
        <begin position="402"/>
        <end position="429"/>
    </location>
</feature>
<proteinExistence type="evidence at transcript level"/>
<keyword evidence="2" id="KW-0333">Golgi apparatus</keyword>
<dbReference type="InterPro" id="IPR052602">
    <property type="entry name" value="Growth_transcription_reg"/>
</dbReference>
<accession>T2MEW5</accession>
<dbReference type="PANTHER" id="PTHR46515:SF1">
    <property type="entry name" value="TATA ELEMENT MODULATORY FACTOR"/>
    <property type="match status" value="1"/>
</dbReference>
<name>T2MEW5_HYDVU</name>
<evidence type="ECO:0000256" key="1">
    <source>
        <dbReference type="ARBA" id="ARBA00004555"/>
    </source>
</evidence>
<evidence type="ECO:0000313" key="6">
    <source>
        <dbReference type="EMBL" id="CDG70465.1"/>
    </source>
</evidence>
<sequence length="1029" mass="119518">MSWFDTKTFSNYAKTALKQAQKNIDKVLDIKDEVVTDSLISIPTTSTSISYNHRKVQPPTVSSASNLSTDTFFDSFFENSQAVSKKKDKLSHVLSTPNDKFEKSNNESEKSKKQLPFNEWVDFSNEAALNSPVTKQTSNLDDTILETIEPINSKNKKDNSLIDISLNEKISSVENTADCLQDDHSRDLLNVELMVNQIQDAEKSSLNDIQNQNSIYLNQKSENFFIEDQILNTENKITSDFNHYLDNSLISSDSLGNTYVGQENSTEEKYFHLETDLEKKENNLCDNHKKHNNIPYSKQHNNSNHHDNIPYSKQHNNSNHHDNIPYSNHHETVFKIPELDCLDQKTEITFNSDANNSSGNENEPFLLNKDIDQYKDVIKVTEENEYSDFHQTHHNDSSQFNVLEYTEEIARLKCILEARENKMVELSHENIRLNEHNSAYKIQLEQCETLLKQKNKTDEESFNQLKKTLHETESKFQLVIKERDTLKQKLATAEQQIQKSEKDLQMSLTQSVAEKEETIKALLEEGEALSKKELENNIKIKKLRVKLKEFMAKNDKLSTSIGELNAEIQKKIFSTAEILKLQKMTDLQEDEITALKESIDENDEKYKAMETSIQVAYSEINRLNLEKAQMESEVNEGHAAIAMKKELELKIRDLERLSSFDREELQRQMDDLQMAYSRLEQQSARQENYLKREIQDLLKRLEEGENRNQELLQSVSTATKPLLRQIENLQTSHSKHVENWERVEFNLTSRLSDMQQQLQLATEKERSATELAEELKAKCKALEVEFRRVKQEKSICDEILEEEQSKRKSMEEVFKREKSQNDDIISNLKKMYDGILNEKSLLEDQLATERLHHEHEISQLTFNHSNVQSSSLSRQISTDSLVKLDDTGPSQKNSFIQLYPDTLANSIQDWSSSMRSTTTTASLEHIDIQLRKRDGELFLLREEVNSLERTRASLARDLVSATSRLEELEMQSQELQSFKIKYEELSNRYNAMLQMYGEKEEENEELKMDLEDIKALYKQQVQELLLSGR</sequence>
<dbReference type="Pfam" id="PF12325">
    <property type="entry name" value="TMF_TATA_bd"/>
    <property type="match status" value="1"/>
</dbReference>
<protein>
    <submittedName>
        <fullName evidence="6">TATA element modulatory factor</fullName>
    </submittedName>
</protein>
<evidence type="ECO:0000256" key="3">
    <source>
        <dbReference type="ARBA" id="ARBA00023054"/>
    </source>
</evidence>
<feature type="coiled-coil region" evidence="4">
    <location>
        <begin position="758"/>
        <end position="845"/>
    </location>
</feature>
<reference evidence="6" key="1">
    <citation type="journal article" date="2013" name="Genome Biol. Evol.">
        <title>Punctuated emergences of genetic and phenotypic innovations in eumetazoan, bilaterian, euteleostome, and hominidae ancestors.</title>
        <authorList>
            <person name="Wenger Y."/>
            <person name="Galliot B."/>
        </authorList>
    </citation>
    <scope>NUCLEOTIDE SEQUENCE</scope>
    <source>
        <tissue evidence="6">Whole animals</tissue>
    </source>
</reference>